<evidence type="ECO:0000256" key="4">
    <source>
        <dbReference type="ARBA" id="ARBA00023163"/>
    </source>
</evidence>
<dbReference type="KEGG" id="dzi:111282640"/>
<dbReference type="OrthoDB" id="998930at2759"/>
<dbReference type="GO" id="GO:0003677">
    <property type="term" value="F:DNA binding"/>
    <property type="evidence" value="ECO:0007669"/>
    <property type="project" value="UniProtKB-KW"/>
</dbReference>
<feature type="compositionally biased region" description="Acidic residues" evidence="6">
    <location>
        <begin position="203"/>
        <end position="233"/>
    </location>
</feature>
<dbReference type="PROSITE" id="PS50863">
    <property type="entry name" value="B3"/>
    <property type="match status" value="1"/>
</dbReference>
<dbReference type="Gene3D" id="2.40.330.10">
    <property type="entry name" value="DNA-binding pseudobarrel domain"/>
    <property type="match status" value="2"/>
</dbReference>
<comment type="subcellular location">
    <subcellularLocation>
        <location evidence="1">Nucleus</location>
    </subcellularLocation>
</comment>
<keyword evidence="3" id="KW-0238">DNA-binding</keyword>
<protein>
    <submittedName>
        <fullName evidence="9">B3 domain-containing protein At4g34400-like</fullName>
    </submittedName>
</protein>
<keyword evidence="4" id="KW-0804">Transcription</keyword>
<dbReference type="Pfam" id="PF02362">
    <property type="entry name" value="B3"/>
    <property type="match status" value="1"/>
</dbReference>
<evidence type="ECO:0000256" key="3">
    <source>
        <dbReference type="ARBA" id="ARBA00023125"/>
    </source>
</evidence>
<evidence type="ECO:0000313" key="9">
    <source>
        <dbReference type="RefSeq" id="XP_022726548.1"/>
    </source>
</evidence>
<dbReference type="Proteomes" id="UP000515121">
    <property type="component" value="Unplaced"/>
</dbReference>
<dbReference type="AlphaFoldDB" id="A0A6P5XE59"/>
<dbReference type="PANTHER" id="PTHR31920">
    <property type="entry name" value="B3 DOMAIN-CONTAINING"/>
    <property type="match status" value="1"/>
</dbReference>
<dbReference type="PANTHER" id="PTHR31920:SF148">
    <property type="entry name" value="B3 DOMAIN-CONTAINING PROTEIN OS03G0621600"/>
    <property type="match status" value="1"/>
</dbReference>
<feature type="domain" description="TF-B3" evidence="7">
    <location>
        <begin position="39"/>
        <end position="134"/>
    </location>
</feature>
<evidence type="ECO:0000313" key="8">
    <source>
        <dbReference type="Proteomes" id="UP000515121"/>
    </source>
</evidence>
<evidence type="ECO:0000259" key="7">
    <source>
        <dbReference type="PROSITE" id="PS50863"/>
    </source>
</evidence>
<feature type="region of interest" description="Disordered" evidence="6">
    <location>
        <begin position="155"/>
        <end position="252"/>
    </location>
</feature>
<evidence type="ECO:0000256" key="5">
    <source>
        <dbReference type="ARBA" id="ARBA00023242"/>
    </source>
</evidence>
<evidence type="ECO:0000256" key="1">
    <source>
        <dbReference type="ARBA" id="ARBA00004123"/>
    </source>
</evidence>
<keyword evidence="5" id="KW-0539">Nucleus</keyword>
<evidence type="ECO:0000256" key="6">
    <source>
        <dbReference type="SAM" id="MobiDB-lite"/>
    </source>
</evidence>
<gene>
    <name evidence="9" type="primary">LOC111282640</name>
</gene>
<dbReference type="SMART" id="SM01019">
    <property type="entry name" value="B3"/>
    <property type="match status" value="2"/>
</dbReference>
<feature type="compositionally biased region" description="Acidic residues" evidence="6">
    <location>
        <begin position="155"/>
        <end position="193"/>
    </location>
</feature>
<accession>A0A6P5XE59</accession>
<keyword evidence="2" id="KW-0805">Transcription regulation</keyword>
<organism evidence="8 9">
    <name type="scientific">Durio zibethinus</name>
    <name type="common">Durian</name>
    <dbReference type="NCBI Taxonomy" id="66656"/>
    <lineage>
        <taxon>Eukaryota</taxon>
        <taxon>Viridiplantae</taxon>
        <taxon>Streptophyta</taxon>
        <taxon>Embryophyta</taxon>
        <taxon>Tracheophyta</taxon>
        <taxon>Spermatophyta</taxon>
        <taxon>Magnoliopsida</taxon>
        <taxon>eudicotyledons</taxon>
        <taxon>Gunneridae</taxon>
        <taxon>Pentapetalae</taxon>
        <taxon>rosids</taxon>
        <taxon>malvids</taxon>
        <taxon>Malvales</taxon>
        <taxon>Malvaceae</taxon>
        <taxon>Helicteroideae</taxon>
        <taxon>Durio</taxon>
    </lineage>
</organism>
<dbReference type="InterPro" id="IPR003340">
    <property type="entry name" value="B3_DNA-bd"/>
</dbReference>
<name>A0A6P5XE59_DURZI</name>
<dbReference type="SUPFAM" id="SSF101936">
    <property type="entry name" value="DNA-binding pseudobarrel domain"/>
    <property type="match status" value="2"/>
</dbReference>
<dbReference type="InterPro" id="IPR050655">
    <property type="entry name" value="Plant_B3_domain"/>
</dbReference>
<keyword evidence="8" id="KW-1185">Reference proteome</keyword>
<dbReference type="InterPro" id="IPR015300">
    <property type="entry name" value="DNA-bd_pseudobarrel_sf"/>
</dbReference>
<reference evidence="9" key="1">
    <citation type="submission" date="2025-08" db="UniProtKB">
        <authorList>
            <consortium name="RefSeq"/>
        </authorList>
    </citation>
    <scope>IDENTIFICATION</scope>
    <source>
        <tissue evidence="9">Fruit stalk</tissue>
    </source>
</reference>
<evidence type="ECO:0000256" key="2">
    <source>
        <dbReference type="ARBA" id="ARBA00023015"/>
    </source>
</evidence>
<proteinExistence type="predicted"/>
<dbReference type="GO" id="GO:0005634">
    <property type="term" value="C:nucleus"/>
    <property type="evidence" value="ECO:0007669"/>
    <property type="project" value="UniProtKB-SubCell"/>
</dbReference>
<dbReference type="CDD" id="cd10017">
    <property type="entry name" value="B3_DNA"/>
    <property type="match status" value="1"/>
</dbReference>
<dbReference type="RefSeq" id="XP_022726548.1">
    <property type="nucleotide sequence ID" value="XM_022870813.1"/>
</dbReference>
<sequence length="396" mass="46623">MICFNSTASPPVRLQSSLDQKSPGIISSCGEIMSNFQAKNFFKVYLLEHSFQRMLIPSSAVVCSYELMPVTVTFRNCKGQCWHVEVEVDECDGKMFFKKGWRKFIDENSIKDKDILVFNYFGCFVFDVKVFGLDRCEKSVSHLVLDEQEMGIVLADDDHDDDDDDEEFQEEGEDSEMELEEEAEEENDYDDFQQEGKDGRLELEEEDNDDEDYQEGEDSELELVEEEENEEVLDSLNKRRGQKMNNKRNEGSHEEFAAMKDEGTTSMELYPEKYVQHLNPYFVARIRLRRKNELYVPFDVMRDYDLTLEDKEEITFVDPYKRESIGKVVKWKDGRTCITGWRSLCNRNKVDLQRDACICEFLLEKGQEKKFIQVHIVNRRKHAKSQKPRMQKQNQK</sequence>
<dbReference type="GeneID" id="111282640"/>